<gene>
    <name evidence="2" type="primary">cbiX</name>
    <name evidence="2" type="ORF">HCTETAUR2_014</name>
</gene>
<dbReference type="GO" id="GO:0016852">
    <property type="term" value="F:sirohydrochlorin cobaltochelatase activity"/>
    <property type="evidence" value="ECO:0007669"/>
    <property type="project" value="UniProtKB-EC"/>
</dbReference>
<keyword evidence="1" id="KW-1133">Transmembrane helix</keyword>
<feature type="transmembrane region" description="Helical" evidence="1">
    <location>
        <begin position="179"/>
        <end position="200"/>
    </location>
</feature>
<keyword evidence="2" id="KW-0456">Lyase</keyword>
<evidence type="ECO:0000313" key="2">
    <source>
        <dbReference type="EMBL" id="AIT41437.1"/>
    </source>
</evidence>
<accession>A0A097GZV2</accession>
<dbReference type="EC" id="4.99.1.3" evidence="2"/>
<feature type="transmembrane region" description="Helical" evidence="1">
    <location>
        <begin position="91"/>
        <end position="111"/>
    </location>
</feature>
<sequence length="251" mass="27800">MRLLRLFFIGHGSANVSSVSEFVYVVDLFRLCHLWIDVRCWVLEFSKLTLVSCFGMSVKICIIAPVMLFNSKHVKYDLCTVAGFLQNLNKFGVVLLAVGLCSVLLTTKLIARLVSALIASDSTLDGNWINSVAFMVFRGGSELGVNALAHSLTRVVWEGSGCLWCEACYFGLTFPLVNVVKLLALPTRGVVFLPMLLFFGELYSSLSKCKSVAGYIFSSVAAVNVLFKQLERVLFEFSLGECNLCKYRLTV</sequence>
<feature type="transmembrane region" description="Helical" evidence="1">
    <location>
        <begin position="48"/>
        <end position="70"/>
    </location>
</feature>
<keyword evidence="1" id="KW-0472">Membrane</keyword>
<dbReference type="SUPFAM" id="SSF53800">
    <property type="entry name" value="Chelatase"/>
    <property type="match status" value="1"/>
</dbReference>
<organism evidence="2">
    <name type="scientific">Candidatus Hodgkinia cicadicola</name>
    <dbReference type="NCBI Taxonomy" id="573658"/>
    <lineage>
        <taxon>Bacteria</taxon>
        <taxon>Pseudomonadati</taxon>
        <taxon>Pseudomonadota</taxon>
        <taxon>Alphaproteobacteria</taxon>
        <taxon>Hyphomicrobiales</taxon>
        <taxon>Candidatus Hodgkinia</taxon>
    </lineage>
</organism>
<protein>
    <submittedName>
        <fullName evidence="2">Sirohydrochlorin cobaltochelatase</fullName>
        <ecNumber evidence="2">4.99.1.3</ecNumber>
    </submittedName>
</protein>
<dbReference type="AlphaFoldDB" id="A0A097GZV2"/>
<evidence type="ECO:0000256" key="1">
    <source>
        <dbReference type="SAM" id="Phobius"/>
    </source>
</evidence>
<name>A0A097GZV2_9HYPH</name>
<dbReference type="EMBL" id="KJ939344">
    <property type="protein sequence ID" value="AIT41437.1"/>
    <property type="molecule type" value="Genomic_DNA"/>
</dbReference>
<proteinExistence type="predicted"/>
<reference evidence="2" key="1">
    <citation type="journal article" date="2014" name="Cell">
        <title>Sympatric speciation in a bacterial endosymbiont results in two genomes with the functionality of one.</title>
        <authorList>
            <person name="Van Leuven J.T."/>
            <person name="Meister R.C."/>
            <person name="Simon C."/>
            <person name="McCutcheon J.P."/>
        </authorList>
    </citation>
    <scope>NUCLEOTIDE SEQUENCE</scope>
    <source>
        <strain evidence="2">TETAUR2</strain>
    </source>
</reference>
<keyword evidence="1" id="KW-0812">Transmembrane</keyword>